<dbReference type="Pfam" id="PF24898">
    <property type="entry name" value="GGDEF_GdpP"/>
    <property type="match status" value="1"/>
</dbReference>
<feature type="binding site" evidence="2">
    <location>
        <position position="497"/>
    </location>
    <ligand>
        <name>Mn(2+)</name>
        <dbReference type="ChEBI" id="CHEBI:29035"/>
        <label>2</label>
    </ligand>
</feature>
<feature type="binding site" evidence="2">
    <location>
        <position position="351"/>
    </location>
    <ligand>
        <name>Mn(2+)</name>
        <dbReference type="ChEBI" id="CHEBI:29035"/>
        <label>2</label>
    </ligand>
</feature>
<feature type="domain" description="DHHA1" evidence="5">
    <location>
        <begin position="568"/>
        <end position="647"/>
    </location>
</feature>
<feature type="binding site" evidence="2">
    <location>
        <position position="349"/>
    </location>
    <ligand>
        <name>Mn(2+)</name>
        <dbReference type="ChEBI" id="CHEBI:29035"/>
        <label>1</label>
    </ligand>
</feature>
<organism evidence="6 7">
    <name type="scientific">Candidatus Gallacutalibacter pullicola</name>
    <dbReference type="NCBI Taxonomy" id="2840830"/>
    <lineage>
        <taxon>Bacteria</taxon>
        <taxon>Bacillati</taxon>
        <taxon>Bacillota</taxon>
        <taxon>Clostridia</taxon>
        <taxon>Eubacteriales</taxon>
        <taxon>Candidatus Gallacutalibacter</taxon>
    </lineage>
</organism>
<comment type="function">
    <text evidence="1">Has phosphodiesterase (PDE) activity against cyclic-di-AMP (c-di-AMP).</text>
</comment>
<comment type="caution">
    <text evidence="6">The sequence shown here is derived from an EMBL/GenBank/DDBJ whole genome shotgun (WGS) entry which is preliminary data.</text>
</comment>
<dbReference type="EC" id="3.1.4.-" evidence="1"/>
<protein>
    <recommendedName>
        <fullName evidence="1">Cyclic-di-AMP phosphodiesterase</fullName>
        <ecNumber evidence="1">3.1.4.-</ecNumber>
    </recommendedName>
</protein>
<keyword evidence="3" id="KW-1133">Transmembrane helix</keyword>
<dbReference type="InterPro" id="IPR001667">
    <property type="entry name" value="DDH_dom"/>
</dbReference>
<evidence type="ECO:0000259" key="5">
    <source>
        <dbReference type="Pfam" id="PF02272"/>
    </source>
</evidence>
<dbReference type="EMBL" id="DVHF01000079">
    <property type="protein sequence ID" value="HIR57328.1"/>
    <property type="molecule type" value="Genomic_DNA"/>
</dbReference>
<feature type="binding site" evidence="2">
    <location>
        <position position="419"/>
    </location>
    <ligand>
        <name>Mn(2+)</name>
        <dbReference type="ChEBI" id="CHEBI:29035"/>
        <label>1</label>
    </ligand>
</feature>
<keyword evidence="2" id="KW-0464">Manganese</keyword>
<dbReference type="Pfam" id="PF02272">
    <property type="entry name" value="DHHA1"/>
    <property type="match status" value="1"/>
</dbReference>
<name>A0A9D1DQZ9_9FIRM</name>
<dbReference type="PROSITE" id="PS51257">
    <property type="entry name" value="PROKAR_LIPOPROTEIN"/>
    <property type="match status" value="1"/>
</dbReference>
<evidence type="ECO:0000256" key="3">
    <source>
        <dbReference type="SAM" id="Phobius"/>
    </source>
</evidence>
<dbReference type="Pfam" id="PF01368">
    <property type="entry name" value="DHH"/>
    <property type="match status" value="1"/>
</dbReference>
<dbReference type="InterPro" id="IPR038763">
    <property type="entry name" value="DHH_sf"/>
</dbReference>
<feature type="binding site" evidence="2">
    <location>
        <position position="345"/>
    </location>
    <ligand>
        <name>Mn(2+)</name>
        <dbReference type="ChEBI" id="CHEBI:29035"/>
        <label>1</label>
    </ligand>
</feature>
<keyword evidence="3" id="KW-0812">Transmembrane</keyword>
<feature type="domain" description="DDH" evidence="4">
    <location>
        <begin position="340"/>
        <end position="494"/>
    </location>
</feature>
<dbReference type="InterPro" id="IPR003156">
    <property type="entry name" value="DHHA1_dom"/>
</dbReference>
<dbReference type="SUPFAM" id="SSF64182">
    <property type="entry name" value="DHH phosphoesterases"/>
    <property type="match status" value="1"/>
</dbReference>
<evidence type="ECO:0000256" key="2">
    <source>
        <dbReference type="PIRSR" id="PIRSR026583-50"/>
    </source>
</evidence>
<feature type="binding site" evidence="2">
    <location>
        <position position="443"/>
    </location>
    <ligand>
        <name>Mn(2+)</name>
        <dbReference type="ChEBI" id="CHEBI:29035"/>
        <label>2</label>
    </ligand>
</feature>
<reference evidence="6" key="1">
    <citation type="submission" date="2020-10" db="EMBL/GenBank/DDBJ databases">
        <authorList>
            <person name="Gilroy R."/>
        </authorList>
    </citation>
    <scope>NUCLEOTIDE SEQUENCE</scope>
    <source>
        <strain evidence="6">ChiSjej1B19-7085</strain>
    </source>
</reference>
<dbReference type="PANTHER" id="PTHR47618">
    <property type="entry name" value="BIFUNCTIONAL OLIGORIBONUCLEASE AND PAP PHOSPHATASE NRNA"/>
    <property type="match status" value="1"/>
</dbReference>
<keyword evidence="1" id="KW-1003">Cell membrane</keyword>
<proteinExistence type="inferred from homology"/>
<dbReference type="GO" id="GO:0046872">
    <property type="term" value="F:metal ion binding"/>
    <property type="evidence" value="ECO:0007669"/>
    <property type="project" value="UniProtKB-KW"/>
</dbReference>
<evidence type="ECO:0000313" key="7">
    <source>
        <dbReference type="Proteomes" id="UP000886785"/>
    </source>
</evidence>
<comment type="cofactor">
    <cofactor evidence="2">
        <name>Mn(2+)</name>
        <dbReference type="ChEBI" id="CHEBI:29035"/>
    </cofactor>
    <text evidence="2">For phosphodiesterase activity, probably binds 2 Mn(2+) per subunit.</text>
</comment>
<dbReference type="FunFam" id="3.90.1640.10:FF:000002">
    <property type="entry name" value="Cyclic-di-AMP phosphodiesterase"/>
    <property type="match status" value="1"/>
</dbReference>
<keyword evidence="1 3" id="KW-0472">Membrane</keyword>
<gene>
    <name evidence="6" type="ORF">IAA54_06640</name>
</gene>
<dbReference type="InterPro" id="IPR051319">
    <property type="entry name" value="Oligoribo/pAp-PDE_c-di-AMP_PDE"/>
</dbReference>
<evidence type="ECO:0000259" key="4">
    <source>
        <dbReference type="Pfam" id="PF01368"/>
    </source>
</evidence>
<comment type="catalytic activity">
    <reaction evidence="1">
        <text>3',3'-c-di-AMP + H2O = 5'-O-phosphonoadenylyl-(3'-&gt;5')-adenosine + H(+)</text>
        <dbReference type="Rhea" id="RHEA:54420"/>
        <dbReference type="ChEBI" id="CHEBI:15377"/>
        <dbReference type="ChEBI" id="CHEBI:15378"/>
        <dbReference type="ChEBI" id="CHEBI:71500"/>
        <dbReference type="ChEBI" id="CHEBI:138171"/>
    </reaction>
</comment>
<feature type="transmembrane region" description="Helical" evidence="3">
    <location>
        <begin position="32"/>
        <end position="55"/>
    </location>
</feature>
<dbReference type="Gene3D" id="3.10.310.30">
    <property type="match status" value="1"/>
</dbReference>
<reference evidence="6" key="2">
    <citation type="journal article" date="2021" name="PeerJ">
        <title>Extensive microbial diversity within the chicken gut microbiome revealed by metagenomics and culture.</title>
        <authorList>
            <person name="Gilroy R."/>
            <person name="Ravi A."/>
            <person name="Getino M."/>
            <person name="Pursley I."/>
            <person name="Horton D.L."/>
            <person name="Alikhan N.F."/>
            <person name="Baker D."/>
            <person name="Gharbi K."/>
            <person name="Hall N."/>
            <person name="Watson M."/>
            <person name="Adriaenssens E.M."/>
            <person name="Foster-Nyarko E."/>
            <person name="Jarju S."/>
            <person name="Secka A."/>
            <person name="Antonio M."/>
            <person name="Oren A."/>
            <person name="Chaudhuri R.R."/>
            <person name="La Ragione R."/>
            <person name="Hildebrand F."/>
            <person name="Pallen M.J."/>
        </authorList>
    </citation>
    <scope>NUCLEOTIDE SEQUENCE</scope>
    <source>
        <strain evidence="6">ChiSjej1B19-7085</strain>
    </source>
</reference>
<feature type="transmembrane region" description="Helical" evidence="3">
    <location>
        <begin position="6"/>
        <end position="25"/>
    </location>
</feature>
<keyword evidence="1" id="KW-0378">Hydrolase</keyword>
<dbReference type="GO" id="GO:0003676">
    <property type="term" value="F:nucleic acid binding"/>
    <property type="evidence" value="ECO:0007669"/>
    <property type="project" value="UniProtKB-UniRule"/>
</dbReference>
<comment type="subcellular location">
    <subcellularLocation>
        <location evidence="1">Cell membrane</location>
    </subcellularLocation>
</comment>
<dbReference type="PIRSF" id="PIRSF026583">
    <property type="entry name" value="YybT"/>
    <property type="match status" value="1"/>
</dbReference>
<keyword evidence="2" id="KW-0479">Metal-binding</keyword>
<evidence type="ECO:0000313" key="6">
    <source>
        <dbReference type="EMBL" id="HIR57328.1"/>
    </source>
</evidence>
<dbReference type="GO" id="GO:0005886">
    <property type="term" value="C:plasma membrane"/>
    <property type="evidence" value="ECO:0007669"/>
    <property type="project" value="UniProtKB-SubCell"/>
</dbReference>
<dbReference type="Gene3D" id="3.90.1640.10">
    <property type="entry name" value="inorganic pyrophosphatase (n-terminal core)"/>
    <property type="match status" value="1"/>
</dbReference>
<dbReference type="Proteomes" id="UP000886785">
    <property type="component" value="Unassembled WGS sequence"/>
</dbReference>
<dbReference type="AlphaFoldDB" id="A0A9D1DQZ9"/>
<comment type="similarity">
    <text evidence="1">Belongs to the GdpP/PdeA phosphodiesterase family.</text>
</comment>
<accession>A0A9D1DQZ9</accession>
<sequence>MRKKVWAASPVFYAAAAVMLIMACISWRWSSFVFYLELFLTALTVAGVLFASSLFRAHVATAVKSAQKVLSGPEYERLRDFAMPVAVVGESGDIVWINEAFQAGPARGQSCLGDNIIRFLYPNSLPRILDGKGTDVVLEELKYTVYGTKTEYGAILYFVDDTYYKDIKQRFDEDHPVTAIIRFDNREELMRDANGGEDARIASDVETALRTWSQSMNGFLKRLSGGQFLMMTDEKHIRQASEKRFEILDTIREIKSADQKSATISIGVGRGAPNLVESERWARQALDMALGRGGDQVAIKQNESYEFFGGLSKGVEKRDKVRTRVIAATLSDHIKASDTVFIMGHRFSDMDCVGSACGIWGAVTRGLKKDAYIVINRQQSMASILVDTMDNANPETRVFISPAEAMSMITENSMLVVVDTHSPDFVESKDLLEKAGRVVVIDHHRMMVKHISNAVVFYHEPYASSASEMVAELVQYISENSLSRIEAEALLAGIMLDTKNFVLKTGVRTFEASAYLRRRGADTVEVKRFFANSIGTYKAKYSLVSAAEVYNGCAIACAEEEIPDIRIASAQAADELLSIEGVNASFVMFPTGTTVNISARSLGDVNVQIIMEALGGGGHLTMAGAQLQNMTVRQARETLVSVLNNTLSAASKQPVAGNKDGK</sequence>
<dbReference type="GO" id="GO:0016787">
    <property type="term" value="F:hydrolase activity"/>
    <property type="evidence" value="ECO:0007669"/>
    <property type="project" value="UniProtKB-UniRule"/>
</dbReference>
<dbReference type="PANTHER" id="PTHR47618:SF2">
    <property type="entry name" value="CYCLIC-DI-AMP PHOSPHODIESTERASE GDPP"/>
    <property type="match status" value="1"/>
</dbReference>
<dbReference type="InterPro" id="IPR014528">
    <property type="entry name" value="GdpP/PdeA"/>
</dbReference>
<evidence type="ECO:0000256" key="1">
    <source>
        <dbReference type="PIRNR" id="PIRNR026583"/>
    </source>
</evidence>
<feature type="binding site" evidence="2">
    <location>
        <position position="419"/>
    </location>
    <ligand>
        <name>Mn(2+)</name>
        <dbReference type="ChEBI" id="CHEBI:29035"/>
        <label>2</label>
    </ligand>
</feature>